<sequence>MAEYTLYIDESETFNSSGKKYFVMSGVIIRETNYPAIQSEMEALKRKVWNNAAGCENYILHEKDVSFANFPLNSSKLSAVASCYHIFTDTKKVQLLYNELSKLFKKSDLYTIGVCLDKSVLFARYGEKNLNNQLTIAIQLLIEHYCQFLIMNHAAGDICYEAMQPEQNTKIQQRLYELKALGSMYYSPKTIQDCIREIHFVKKSENMIGLQLADFVPNTLGRYVAGMKPKNKNFAKIVRKKLYDGCQDKTYRFGFKVLS</sequence>
<keyword evidence="2" id="KW-1185">Reference proteome</keyword>
<proteinExistence type="predicted"/>
<dbReference type="EMBL" id="AQFT01000050">
    <property type="protein sequence ID" value="EMZ30723.1"/>
    <property type="molecule type" value="Genomic_DNA"/>
</dbReference>
<dbReference type="InterPro" id="IPR024524">
    <property type="entry name" value="DUF3800"/>
</dbReference>
<comment type="caution">
    <text evidence="1">The sequence shown here is derived from an EMBL/GenBank/DDBJ whole genome shotgun (WGS) entry which is preliminary data.</text>
</comment>
<reference evidence="1 2" key="1">
    <citation type="journal article" date="2014" name="Genome Announc.">
        <title>Draft genome sequences of the altered schaedler flora, a defined bacterial community from gnotobiotic mice.</title>
        <authorList>
            <person name="Wannemuehler M.J."/>
            <person name="Overstreet A.M."/>
            <person name="Ward D.V."/>
            <person name="Phillips G.J."/>
        </authorList>
    </citation>
    <scope>NUCLEOTIDE SEQUENCE [LARGE SCALE GENOMIC DNA]</scope>
    <source>
        <strain evidence="1 2">ASF492</strain>
    </source>
</reference>
<dbReference type="PATRIC" id="fig|1235802.3.peg.1710"/>
<dbReference type="HOGENOM" id="CLU_1022271_0_0_9"/>
<evidence type="ECO:0000313" key="1">
    <source>
        <dbReference type="EMBL" id="EMZ30723.1"/>
    </source>
</evidence>
<organism evidence="1 2">
    <name type="scientific">Eubacterium plexicaudatum ASF492</name>
    <dbReference type="NCBI Taxonomy" id="1235802"/>
    <lineage>
        <taxon>Bacteria</taxon>
        <taxon>Bacillati</taxon>
        <taxon>Bacillota</taxon>
        <taxon>Clostridia</taxon>
        <taxon>Eubacteriales</taxon>
        <taxon>Eubacteriaceae</taxon>
        <taxon>Eubacterium</taxon>
    </lineage>
</organism>
<name>N2AWC6_9FIRM</name>
<evidence type="ECO:0000313" key="2">
    <source>
        <dbReference type="Proteomes" id="UP000012589"/>
    </source>
</evidence>
<dbReference type="eggNOG" id="ENOG50336YD">
    <property type="taxonomic scope" value="Bacteria"/>
</dbReference>
<dbReference type="Pfam" id="PF12686">
    <property type="entry name" value="DUF3800"/>
    <property type="match status" value="1"/>
</dbReference>
<protein>
    <recommendedName>
        <fullName evidence="3">DUF3800 domain-containing protein</fullName>
    </recommendedName>
</protein>
<dbReference type="AlphaFoldDB" id="N2AWC6"/>
<gene>
    <name evidence="1" type="ORF">C823_01606</name>
</gene>
<dbReference type="STRING" id="1235802.C823_01606"/>
<evidence type="ECO:0008006" key="3">
    <source>
        <dbReference type="Google" id="ProtNLM"/>
    </source>
</evidence>
<accession>N2AWC6</accession>
<dbReference type="Proteomes" id="UP000012589">
    <property type="component" value="Unassembled WGS sequence"/>
</dbReference>
<dbReference type="OrthoDB" id="2680392at2"/>